<dbReference type="SMART" id="SM00220">
    <property type="entry name" value="S_TKc"/>
    <property type="match status" value="1"/>
</dbReference>
<feature type="compositionally biased region" description="Low complexity" evidence="1">
    <location>
        <begin position="1258"/>
        <end position="1284"/>
    </location>
</feature>
<accession>A0ABQ5SEQ1</accession>
<feature type="region of interest" description="Disordered" evidence="1">
    <location>
        <begin position="761"/>
        <end position="783"/>
    </location>
</feature>
<dbReference type="InterPro" id="IPR000719">
    <property type="entry name" value="Prot_kinase_dom"/>
</dbReference>
<feature type="compositionally biased region" description="Low complexity" evidence="1">
    <location>
        <begin position="690"/>
        <end position="700"/>
    </location>
</feature>
<dbReference type="EMBL" id="BSDZ01000079">
    <property type="protein sequence ID" value="GLI67928.1"/>
    <property type="molecule type" value="Genomic_DNA"/>
</dbReference>
<feature type="region of interest" description="Disordered" evidence="1">
    <location>
        <begin position="396"/>
        <end position="432"/>
    </location>
</feature>
<dbReference type="PROSITE" id="PS00108">
    <property type="entry name" value="PROTEIN_KINASE_ST"/>
    <property type="match status" value="1"/>
</dbReference>
<dbReference type="PANTHER" id="PTHR44329:SF289">
    <property type="entry name" value="SERINE_THREONINE-PROTEIN KINASE VIK"/>
    <property type="match status" value="1"/>
</dbReference>
<dbReference type="InterPro" id="IPR011009">
    <property type="entry name" value="Kinase-like_dom_sf"/>
</dbReference>
<dbReference type="SUPFAM" id="SSF56112">
    <property type="entry name" value="Protein kinase-like (PK-like)"/>
    <property type="match status" value="1"/>
</dbReference>
<sequence>MPVWLQSFCGCIKPNVKEFSFNKGKDVCLNDGGPEGVDTRKLWGKSRPCTLAKGNELLPAISDQVSGTIIDDISDVHVRGPPTASVAWRRSSSNADTLAPLAEDETLAPLEKRAFDEANRAESNEASRSSCPILVARGFSIGMSPELAAGGGQPAIRPHSHTAVPRNGICVSPVSAVTSRSLASPMRHDFMALMRQASNRGSSCGLAAESVGQVSPQPWSPGLATDGCRGVGLAGHVHPAEWVAAATAQQTIGSDALALAIPCYRRVRRASAFTVVGGGCGAHVRSVAANTSTREGSTAVYSPPCPLSAVTATATFARCSSSPDMRPGGLMLGPKCPGRSSGGAIEARLVQSPYTAPPSVRHQASSGAGCQSCDDGGGCSASGGSGGVLAPAMLRVLQPGPGRNGGLELRSVQTPSPSPLRPRDLPPPVPTATPGTTTAMAMAAVAGVAAVSVTGAHSASALPKYYCPAASSGLLRKRPASSASSRRGSYQQVRLLQQLKEQHELYLQQCTPAMAVDAAINAAAKAAAAKAAAAKAAAAKAVAATAVAATAVAATAVAATAVAATAVAAMVAGAPIEEATGQELQLLEGANGGKGIKAGNTIKWVEAYFSIESHSCANSCPEAGVVSSVVAEQLEMLPIEGSFAADAVDFPAAADARVNLDATTANAIRGAATCGGRHKCRKPPVPAVPRSPSVKKLSSTSAAISAPAPAGSCWTGQSRCFTASRVAGGKGGRGSGSGDGSWGVSAQDNVLLSAAAFHEEDGGSGVVEPAVEPSRNGSGTSDRNLSRCVVEEAIVVGSLGDTLSIATKEFGPAYMEPSSSQQQAMVNASIDTESQAMQVIQNLLLRNALPDNAQTVEPLPMEDASSTAGHGALLGPVVCGHRSSLSASLFEAFRSHQGALSEGFSSLEADVAGNNMASHQSRDVAAAAANGDDVEPPISWAAATAGGSRRAPAMQHGGCAADGSLGNEQGQSPFIPQSSITAIALLRSAAALNFPLPVDGSGACSERAGGTDCHFSVTHVGGTEGGATITGCEMVGLDTDGPSAAAIPAGSSFMGCVTSSTTIDPCLTTDTSRCAPLALLSSYAAWPSPALTSPLPRLPPAAAGQQPSPSSGRPSITLQTLPEPKTAVVQQTDSSSTYSSLRLEDGLVSDPLLLVDGLGQLSYVTSGAYAAVYQGTLEDIPVGIKFLASTSLDLSTPAVKEALLGPGLEHKHIIRTYTTRVARVDGRAVAQLKAVAAAMAAAAVMHHKRSSVGRRRYSSGATCSPLSVPPTASSTPPAAAGRPAVAHQQRCTRGMVTSPSPSGTADAASPGPIACLPPLASLPAVATTAANPCKNGGGGISGGSSNSTRVADGTGSHPHLPVQTFYAGPVINNTANGQRPVASSASCNAIFSDAMDVILSQPLDNSAAAGNNSNGIFASGSGVEQNHTSVEVATVLPPRQMYFRKSASANARAGNELVASDAGLLAVMEAAVPTQQLKPLQPLPVQLSSQHTVIEAADDTRSSLVLRAPMRRGSAHIPHMHGSYALLPLPQHPPPSQPLQPLPIAGPRTHTTAPVKRSGSAAERMLHVLSMLGVIGPTGQLTAEAHYVTAVVMEFADKGNLDSFSRSAAPCNLATAVDLLRQVARGMSYLHAHGLVHGDLKPANVLLMMDPSSGKLIAKVADFGLSGLSGQLGSNGGADTCGTVAYSAPERLAEEEGAAEQAADVYSFGICMQQLVSGVRPFAELTFGQVMFSVLCLKMRPSWPEGRCGALEPLYNMCCHSQPTKRPTFDQVVAWLDSLSPTAVT</sequence>
<organism evidence="3 4">
    <name type="scientific">Volvox africanus</name>
    <dbReference type="NCBI Taxonomy" id="51714"/>
    <lineage>
        <taxon>Eukaryota</taxon>
        <taxon>Viridiplantae</taxon>
        <taxon>Chlorophyta</taxon>
        <taxon>core chlorophytes</taxon>
        <taxon>Chlorophyceae</taxon>
        <taxon>CS clade</taxon>
        <taxon>Chlamydomonadales</taxon>
        <taxon>Volvocaceae</taxon>
        <taxon>Volvox</taxon>
    </lineage>
</organism>
<feature type="compositionally biased region" description="Low complexity" evidence="1">
    <location>
        <begin position="1100"/>
        <end position="1115"/>
    </location>
</feature>
<feature type="region of interest" description="Disordered" evidence="1">
    <location>
        <begin position="677"/>
        <end position="700"/>
    </location>
</feature>
<evidence type="ECO:0000313" key="4">
    <source>
        <dbReference type="Proteomes" id="UP001165090"/>
    </source>
</evidence>
<dbReference type="Proteomes" id="UP001165090">
    <property type="component" value="Unassembled WGS sequence"/>
</dbReference>
<gene>
    <name evidence="3" type="ORF">VaNZ11_012255</name>
</gene>
<evidence type="ECO:0000256" key="1">
    <source>
        <dbReference type="SAM" id="MobiDB-lite"/>
    </source>
</evidence>
<dbReference type="Pfam" id="PF07714">
    <property type="entry name" value="PK_Tyr_Ser-Thr"/>
    <property type="match status" value="1"/>
</dbReference>
<dbReference type="Gene3D" id="1.10.510.10">
    <property type="entry name" value="Transferase(Phosphotransferase) domain 1"/>
    <property type="match status" value="1"/>
</dbReference>
<feature type="region of interest" description="Disordered" evidence="1">
    <location>
        <begin position="1251"/>
        <end position="1309"/>
    </location>
</feature>
<evidence type="ECO:0000313" key="3">
    <source>
        <dbReference type="EMBL" id="GLI67928.1"/>
    </source>
</evidence>
<dbReference type="InterPro" id="IPR001245">
    <property type="entry name" value="Ser-Thr/Tyr_kinase_cat_dom"/>
</dbReference>
<name>A0ABQ5SEQ1_9CHLO</name>
<dbReference type="PROSITE" id="PS50011">
    <property type="entry name" value="PROTEIN_KINASE_DOM"/>
    <property type="match status" value="1"/>
</dbReference>
<proteinExistence type="predicted"/>
<feature type="region of interest" description="Disordered" evidence="1">
    <location>
        <begin position="1095"/>
        <end position="1118"/>
    </location>
</feature>
<feature type="compositionally biased region" description="Polar residues" evidence="1">
    <location>
        <begin position="1289"/>
        <end position="1303"/>
    </location>
</feature>
<dbReference type="PANTHER" id="PTHR44329">
    <property type="entry name" value="SERINE/THREONINE-PROTEIN KINASE TNNI3K-RELATED"/>
    <property type="match status" value="1"/>
</dbReference>
<reference evidence="3 4" key="1">
    <citation type="journal article" date="2023" name="IScience">
        <title>Expanded male sex-determining region conserved during the evolution of homothallism in the green alga Volvox.</title>
        <authorList>
            <person name="Yamamoto K."/>
            <person name="Matsuzaki R."/>
            <person name="Mahakham W."/>
            <person name="Heman W."/>
            <person name="Sekimoto H."/>
            <person name="Kawachi M."/>
            <person name="Minakuchi Y."/>
            <person name="Toyoda A."/>
            <person name="Nozaki H."/>
        </authorList>
    </citation>
    <scope>NUCLEOTIDE SEQUENCE [LARGE SCALE GENOMIC DNA]</scope>
    <source>
        <strain evidence="3 4">NIES-4468</strain>
    </source>
</reference>
<feature type="compositionally biased region" description="Pro residues" evidence="1">
    <location>
        <begin position="416"/>
        <end position="431"/>
    </location>
</feature>
<keyword evidence="4" id="KW-1185">Reference proteome</keyword>
<protein>
    <recommendedName>
        <fullName evidence="2">Protein kinase domain-containing protein</fullName>
    </recommendedName>
</protein>
<feature type="domain" description="Protein kinase" evidence="2">
    <location>
        <begin position="1491"/>
        <end position="1776"/>
    </location>
</feature>
<evidence type="ECO:0000259" key="2">
    <source>
        <dbReference type="PROSITE" id="PS50011"/>
    </source>
</evidence>
<comment type="caution">
    <text evidence="3">The sequence shown here is derived from an EMBL/GenBank/DDBJ whole genome shotgun (WGS) entry which is preliminary data.</text>
</comment>
<dbReference type="InterPro" id="IPR008271">
    <property type="entry name" value="Ser/Thr_kinase_AS"/>
</dbReference>
<dbReference type="InterPro" id="IPR051681">
    <property type="entry name" value="Ser/Thr_Kinases-Pseudokinases"/>
</dbReference>